<organism evidence="1 2">
    <name type="scientific">Nitrosomonas communis</name>
    <dbReference type="NCBI Taxonomy" id="44574"/>
    <lineage>
        <taxon>Bacteria</taxon>
        <taxon>Pseudomonadati</taxon>
        <taxon>Pseudomonadota</taxon>
        <taxon>Betaproteobacteria</taxon>
        <taxon>Nitrosomonadales</taxon>
        <taxon>Nitrosomonadaceae</taxon>
        <taxon>Nitrosomonas</taxon>
    </lineage>
</organism>
<gene>
    <name evidence="1" type="ORF">BCL69_10756</name>
</gene>
<sequence>MQYLFPNYVRKQASDATLLYKWRKVYRNRGIALPGDNSQAEDKLAVVIETAGWNSVQLSEYCRSKGLYPEQID</sequence>
<name>A0A5D3YC61_9PROT</name>
<dbReference type="EMBL" id="VNHT01000075">
    <property type="protein sequence ID" value="TYP78353.1"/>
    <property type="molecule type" value="Genomic_DNA"/>
</dbReference>
<accession>A0A5D3YC61</accession>
<evidence type="ECO:0000313" key="2">
    <source>
        <dbReference type="Proteomes" id="UP000324176"/>
    </source>
</evidence>
<reference evidence="1 2" key="1">
    <citation type="submission" date="2019-07" db="EMBL/GenBank/DDBJ databases">
        <title>Active sludge and wastewater microbial communities from Klosterneuburg, Austria.</title>
        <authorList>
            <person name="Wagner M."/>
        </authorList>
    </citation>
    <scope>NUCLEOTIDE SEQUENCE [LARGE SCALE GENOMIC DNA]</scope>
    <source>
        <strain evidence="1 2">Nm2</strain>
    </source>
</reference>
<proteinExistence type="predicted"/>
<protein>
    <recommendedName>
        <fullName evidence="3">Transposase</fullName>
    </recommendedName>
</protein>
<dbReference type="AlphaFoldDB" id="A0A5D3YC61"/>
<dbReference type="RefSeq" id="WP_082110358.1">
    <property type="nucleotide sequence ID" value="NZ_CBDIPD010000083.1"/>
</dbReference>
<dbReference type="Proteomes" id="UP000324176">
    <property type="component" value="Unassembled WGS sequence"/>
</dbReference>
<dbReference type="OrthoDB" id="9813126at2"/>
<comment type="caution">
    <text evidence="1">The sequence shown here is derived from an EMBL/GenBank/DDBJ whole genome shotgun (WGS) entry which is preliminary data.</text>
</comment>
<evidence type="ECO:0008006" key="3">
    <source>
        <dbReference type="Google" id="ProtNLM"/>
    </source>
</evidence>
<evidence type="ECO:0000313" key="1">
    <source>
        <dbReference type="EMBL" id="TYP78353.1"/>
    </source>
</evidence>